<evidence type="ECO:0000259" key="12">
    <source>
        <dbReference type="Pfam" id="PF13609"/>
    </source>
</evidence>
<evidence type="ECO:0000256" key="3">
    <source>
        <dbReference type="ARBA" id="ARBA00022448"/>
    </source>
</evidence>
<evidence type="ECO:0000256" key="5">
    <source>
        <dbReference type="ARBA" id="ARBA00022692"/>
    </source>
</evidence>
<reference evidence="13 14" key="1">
    <citation type="submission" date="2020-10" db="EMBL/GenBank/DDBJ databases">
        <authorList>
            <person name="Peeters C."/>
        </authorList>
    </citation>
    <scope>NUCLEOTIDE SEQUENCE [LARGE SCALE GENOMIC DNA]</scope>
    <source>
        <strain evidence="13 14">LMG 27952</strain>
    </source>
</reference>
<dbReference type="Proteomes" id="UP000656319">
    <property type="component" value="Unassembled WGS sequence"/>
</dbReference>
<accession>A0ABM8P9N7</accession>
<feature type="signal peptide" evidence="11">
    <location>
        <begin position="1"/>
        <end position="26"/>
    </location>
</feature>
<comment type="subunit">
    <text evidence="2">Homotrimer.</text>
</comment>
<evidence type="ECO:0000256" key="2">
    <source>
        <dbReference type="ARBA" id="ARBA00011233"/>
    </source>
</evidence>
<dbReference type="InterPro" id="IPR033900">
    <property type="entry name" value="Gram_neg_porin_domain"/>
</dbReference>
<evidence type="ECO:0000256" key="11">
    <source>
        <dbReference type="SAM" id="SignalP"/>
    </source>
</evidence>
<organism evidence="13 14">
    <name type="scientific">Paraburkholderia hiiakae</name>
    <dbReference type="NCBI Taxonomy" id="1081782"/>
    <lineage>
        <taxon>Bacteria</taxon>
        <taxon>Pseudomonadati</taxon>
        <taxon>Pseudomonadota</taxon>
        <taxon>Betaproteobacteria</taxon>
        <taxon>Burkholderiales</taxon>
        <taxon>Burkholderiaceae</taxon>
        <taxon>Paraburkholderia</taxon>
    </lineage>
</organism>
<gene>
    <name evidence="13" type="ORF">LMG27952_07024</name>
</gene>
<evidence type="ECO:0000256" key="9">
    <source>
        <dbReference type="ARBA" id="ARBA00023136"/>
    </source>
</evidence>
<evidence type="ECO:0000256" key="1">
    <source>
        <dbReference type="ARBA" id="ARBA00004571"/>
    </source>
</evidence>
<keyword evidence="6 11" id="KW-0732">Signal</keyword>
<keyword evidence="14" id="KW-1185">Reference proteome</keyword>
<evidence type="ECO:0000313" key="13">
    <source>
        <dbReference type="EMBL" id="CAD6560053.1"/>
    </source>
</evidence>
<evidence type="ECO:0000256" key="4">
    <source>
        <dbReference type="ARBA" id="ARBA00022452"/>
    </source>
</evidence>
<evidence type="ECO:0000256" key="8">
    <source>
        <dbReference type="ARBA" id="ARBA00023114"/>
    </source>
</evidence>
<keyword evidence="3" id="KW-0813">Transport</keyword>
<evidence type="ECO:0000256" key="10">
    <source>
        <dbReference type="ARBA" id="ARBA00023237"/>
    </source>
</evidence>
<dbReference type="InterPro" id="IPR023614">
    <property type="entry name" value="Porin_dom_sf"/>
</dbReference>
<dbReference type="PRINTS" id="PR00184">
    <property type="entry name" value="NEISSPPORIN"/>
</dbReference>
<protein>
    <submittedName>
        <fullName evidence="13">Outer membrane porin protein 32</fullName>
    </submittedName>
</protein>
<keyword evidence="8" id="KW-0626">Porin</keyword>
<evidence type="ECO:0000256" key="7">
    <source>
        <dbReference type="ARBA" id="ARBA00023065"/>
    </source>
</evidence>
<sequence>MKKMGCEIAQRAAILALLATCGAAHAQSSVTLYGAADAALLYTSKTLAENGGNGGKQFSLVDSGLNSSRFGLRGSEDLGGGLRANFDLESGISLANGGFNDSNGNFFGRQAWISLAGRFGEVKAGLQYSPFLYAIDETDPRGFSDFGSGAIIYVDNVYATGLFNSNAVSYASPEIAGFTARAMLAPGGVAGDFQAGRQYSFSLKYEHAGFAINAAMYDGNSGAAQPTPVPSDIEFLGRTLGVSYTFGSVIAKASFTNYKVAGSFNNNVIAGGLNYSVTPTVTVDGGVWWTSDRNQTGNNSILGSIGAQYFLSKATVVYAQAAIVHNNGKMDTGLAINGALFGVDGTTVGANVGIRHFF</sequence>
<dbReference type="Gene3D" id="2.40.160.10">
    <property type="entry name" value="Porin"/>
    <property type="match status" value="1"/>
</dbReference>
<evidence type="ECO:0000256" key="6">
    <source>
        <dbReference type="ARBA" id="ARBA00022729"/>
    </source>
</evidence>
<dbReference type="PANTHER" id="PTHR34501:SF9">
    <property type="entry name" value="MAJOR OUTER MEMBRANE PROTEIN P.IA"/>
    <property type="match status" value="1"/>
</dbReference>
<keyword evidence="10" id="KW-0998">Cell outer membrane</keyword>
<comment type="caution">
    <text evidence="13">The sequence shown here is derived from an EMBL/GenBank/DDBJ whole genome shotgun (WGS) entry which is preliminary data.</text>
</comment>
<keyword evidence="9" id="KW-0472">Membrane</keyword>
<feature type="chain" id="PRO_5045389896" evidence="11">
    <location>
        <begin position="27"/>
        <end position="358"/>
    </location>
</feature>
<keyword evidence="4" id="KW-1134">Transmembrane beta strand</keyword>
<keyword evidence="7" id="KW-0406">Ion transport</keyword>
<name>A0ABM8P9N7_9BURK</name>
<dbReference type="EMBL" id="CAJHCQ010000029">
    <property type="protein sequence ID" value="CAD6560053.1"/>
    <property type="molecule type" value="Genomic_DNA"/>
</dbReference>
<comment type="subcellular location">
    <subcellularLocation>
        <location evidence="1">Cell outer membrane</location>
        <topology evidence="1">Multi-pass membrane protein</topology>
    </subcellularLocation>
</comment>
<evidence type="ECO:0000313" key="14">
    <source>
        <dbReference type="Proteomes" id="UP000656319"/>
    </source>
</evidence>
<dbReference type="PANTHER" id="PTHR34501">
    <property type="entry name" value="PROTEIN YDDL-RELATED"/>
    <property type="match status" value="1"/>
</dbReference>
<keyword evidence="5" id="KW-0812">Transmembrane</keyword>
<dbReference type="InterPro" id="IPR050298">
    <property type="entry name" value="Gram-neg_bact_OMP"/>
</dbReference>
<proteinExistence type="predicted"/>
<dbReference type="InterPro" id="IPR002299">
    <property type="entry name" value="Porin_Neis"/>
</dbReference>
<dbReference type="Pfam" id="PF13609">
    <property type="entry name" value="Porin_4"/>
    <property type="match status" value="1"/>
</dbReference>
<feature type="domain" description="Porin" evidence="12">
    <location>
        <begin position="13"/>
        <end position="328"/>
    </location>
</feature>
<dbReference type="SUPFAM" id="SSF56935">
    <property type="entry name" value="Porins"/>
    <property type="match status" value="1"/>
</dbReference>
<dbReference type="CDD" id="cd00342">
    <property type="entry name" value="gram_neg_porins"/>
    <property type="match status" value="1"/>
</dbReference>